<dbReference type="Proteomes" id="UP001319045">
    <property type="component" value="Chromosome"/>
</dbReference>
<dbReference type="CDD" id="cd07185">
    <property type="entry name" value="OmpA_C-like"/>
    <property type="match status" value="1"/>
</dbReference>
<reference evidence="5 6" key="1">
    <citation type="journal article" date="2022" name="Int. J. Syst. Evol. Microbiol.">
        <title>Prevotella herbatica sp. nov., a plant polysaccharide-decomposing anaerobic bacterium isolated from a methanogenic reactor.</title>
        <authorList>
            <person name="Uek A."/>
            <person name="Tonouchi A."/>
            <person name="Kaku N."/>
            <person name="Ueki K."/>
        </authorList>
    </citation>
    <scope>NUCLEOTIDE SEQUENCE [LARGE SCALE GENOMIC DNA]</scope>
    <source>
        <strain evidence="5 6">WR041</strain>
    </source>
</reference>
<evidence type="ECO:0000256" key="2">
    <source>
        <dbReference type="SAM" id="Coils"/>
    </source>
</evidence>
<dbReference type="InterPro" id="IPR050330">
    <property type="entry name" value="Bact_OuterMem_StrucFunc"/>
</dbReference>
<proteinExistence type="predicted"/>
<organism evidence="5 6">
    <name type="scientific">Prevotella herbatica</name>
    <dbReference type="NCBI Taxonomy" id="2801997"/>
    <lineage>
        <taxon>Bacteria</taxon>
        <taxon>Pseudomonadati</taxon>
        <taxon>Bacteroidota</taxon>
        <taxon>Bacteroidia</taxon>
        <taxon>Bacteroidales</taxon>
        <taxon>Prevotellaceae</taxon>
        <taxon>Prevotella</taxon>
    </lineage>
</organism>
<dbReference type="Pfam" id="PF00691">
    <property type="entry name" value="OmpA"/>
    <property type="match status" value="1"/>
</dbReference>
<name>A0ABM7NYP3_9BACT</name>
<gene>
    <name evidence="5" type="ORF">prwr041_15390</name>
</gene>
<evidence type="ECO:0000313" key="5">
    <source>
        <dbReference type="EMBL" id="BCS85646.1"/>
    </source>
</evidence>
<feature type="signal peptide" evidence="3">
    <location>
        <begin position="1"/>
        <end position="19"/>
    </location>
</feature>
<dbReference type="Gene3D" id="3.30.1330.60">
    <property type="entry name" value="OmpA-like domain"/>
    <property type="match status" value="1"/>
</dbReference>
<dbReference type="PANTHER" id="PTHR30329:SF21">
    <property type="entry name" value="LIPOPROTEIN YIAD-RELATED"/>
    <property type="match status" value="1"/>
</dbReference>
<dbReference type="SUPFAM" id="SSF103088">
    <property type="entry name" value="OmpA-like"/>
    <property type="match status" value="1"/>
</dbReference>
<accession>A0ABM7NYP3</accession>
<sequence length="390" mass="43221">MKKLLMTLALVGCSYASFAQDTEPVLKHSVSTNSFWSNWFVQLGGDYNSWISNQEHGLGLKNGDSYGLFDSERTTFGGAIAVGKWFTPSIGLRTKVQMWRAKQVGPQVSSNKFDYWMLNEHIMFNLSNMLYGYNPNRVWNLTPFVGGGVSRNCNSNLYAMQLSAGINSSWKICNKLSVYTELGYNRLEADFDGVQNGGKNNSRGWNAKDNNLYAEVGVTLNLGKGMWSKSLDLDAINSMSQSQLDALNAQLADLTSENEQLRKENAKKDTTTVKVTEIKSVKEFVTTPISIFFNIGKIDISSLKDLVNVRALAKYAIENNSNILVTGYADSATGTPEINKKLSLNRANTVVDQLIQMGVSRSNIKTAVFGGSETLKPIEFNRRATVQITE</sequence>
<evidence type="ECO:0000256" key="1">
    <source>
        <dbReference type="PROSITE-ProRule" id="PRU00473"/>
    </source>
</evidence>
<dbReference type="PROSITE" id="PS51123">
    <property type="entry name" value="OMPA_2"/>
    <property type="match status" value="1"/>
</dbReference>
<dbReference type="EMBL" id="AP024484">
    <property type="protein sequence ID" value="BCS85646.1"/>
    <property type="molecule type" value="Genomic_DNA"/>
</dbReference>
<keyword evidence="6" id="KW-1185">Reference proteome</keyword>
<evidence type="ECO:0000313" key="6">
    <source>
        <dbReference type="Proteomes" id="UP001319045"/>
    </source>
</evidence>
<evidence type="ECO:0000256" key="3">
    <source>
        <dbReference type="SAM" id="SignalP"/>
    </source>
</evidence>
<dbReference type="InterPro" id="IPR006665">
    <property type="entry name" value="OmpA-like"/>
</dbReference>
<feature type="chain" id="PRO_5045114353" evidence="3">
    <location>
        <begin position="20"/>
        <end position="390"/>
    </location>
</feature>
<dbReference type="PANTHER" id="PTHR30329">
    <property type="entry name" value="STATOR ELEMENT OF FLAGELLAR MOTOR COMPLEX"/>
    <property type="match status" value="1"/>
</dbReference>
<dbReference type="RefSeq" id="WP_207153281.1">
    <property type="nucleotide sequence ID" value="NZ_AP024484.1"/>
</dbReference>
<evidence type="ECO:0000259" key="4">
    <source>
        <dbReference type="PROSITE" id="PS51123"/>
    </source>
</evidence>
<protein>
    <submittedName>
        <fullName evidence="5">Membrane protein</fullName>
    </submittedName>
</protein>
<keyword evidence="3" id="KW-0732">Signal</keyword>
<keyword evidence="1" id="KW-0472">Membrane</keyword>
<feature type="domain" description="OmpA-like" evidence="4">
    <location>
        <begin position="280"/>
        <end position="390"/>
    </location>
</feature>
<keyword evidence="2" id="KW-0175">Coiled coil</keyword>
<dbReference type="InterPro" id="IPR036737">
    <property type="entry name" value="OmpA-like_sf"/>
</dbReference>
<feature type="coiled-coil region" evidence="2">
    <location>
        <begin position="237"/>
        <end position="271"/>
    </location>
</feature>